<sequence length="723" mass="79728">MARTKPWHRRHLCGCYFTDADDGHKRTYLPQVKLDAHTTILSTASRTVLTQTFVNSSKSKPLAEIIYTFPLFDGVSVVDFKCQIGDRTIYGLVKEKEEAKKTYEEAKQRGENAALLSQLTNAADVFSTSFSNIPEDGSVVIAITYIQELKHDAEVDGVRLNMPTAIAPRYGDYPGEVAKASLVDDSGGISITIDISMTDGIPVKKVISPSHPIEVSLGSLSTTAIDEEPSMSEASATLALGSAELEKDFVLQVVAKDVGVPQAFLETHPTLPNQRALMTTLVPKFNLKSQRPEIIFIADRSGSMSSNIPTLISALHVFLKSIPVGCMFNICSFGSRHNFLWPKSKVYGQDTLAEAITHVDLFKADFGGTETLAAMTASIENRMQDMNTELILLTDGDIWSQNEMFGYVEKETKEGKIRVFPIGIGGGVSSALIEGVARAGRGFAQMVANGEKLDGKIVRMLKGALTPHVNDYQLQVKYEDDSVESVAESLELKLSFEDEDAKKQETKDTPISLYDPQAKDEHPKDDEADNTLAELPGLERPKILQTPHEMPALYPFNRTCVYLLMSPEARNLQPKSVVLRGTSSEGPLELEIPVQVRKQPDEMIHQLAARKATQELEEGQGWVSNIQTDAGFLVKNKYPAKFELLQKREAVRLGVEFQVGGKYCSFVAVEANEAEMAEKRRKAQIQSTTNKTGHKETSEVDDDWNMLGDEANIPSASYTSSKY</sequence>
<evidence type="ECO:0000313" key="5">
    <source>
        <dbReference type="EMBL" id="KAF2867069.1"/>
    </source>
</evidence>
<dbReference type="InterPro" id="IPR002035">
    <property type="entry name" value="VWF_A"/>
</dbReference>
<evidence type="ECO:0000256" key="2">
    <source>
        <dbReference type="SAM" id="MobiDB-lite"/>
    </source>
</evidence>
<dbReference type="PANTHER" id="PTHR45737">
    <property type="entry name" value="VON WILLEBRAND FACTOR A DOMAIN-CONTAINING PROTEIN 5A"/>
    <property type="match status" value="1"/>
</dbReference>
<name>A0A7C8I081_9PLEO</name>
<keyword evidence="1" id="KW-0175">Coiled coil</keyword>
<dbReference type="Gene3D" id="3.40.50.410">
    <property type="entry name" value="von Willebrand factor, type A domain"/>
    <property type="match status" value="1"/>
</dbReference>
<proteinExistence type="predicted"/>
<dbReference type="PROSITE" id="PS50234">
    <property type="entry name" value="VWFA"/>
    <property type="match status" value="1"/>
</dbReference>
<gene>
    <name evidence="5" type="ORF">BDV95DRAFT_503438</name>
</gene>
<comment type="caution">
    <text evidence="5">The sequence shown here is derived from an EMBL/GenBank/DDBJ whole genome shotgun (WGS) entry which is preliminary data.</text>
</comment>
<keyword evidence="6" id="KW-1185">Reference proteome</keyword>
<dbReference type="EMBL" id="JAADJZ010000024">
    <property type="protein sequence ID" value="KAF2867069.1"/>
    <property type="molecule type" value="Genomic_DNA"/>
</dbReference>
<accession>A0A7C8I081</accession>
<organism evidence="5 6">
    <name type="scientific">Massariosphaeria phaeospora</name>
    <dbReference type="NCBI Taxonomy" id="100035"/>
    <lineage>
        <taxon>Eukaryota</taxon>
        <taxon>Fungi</taxon>
        <taxon>Dikarya</taxon>
        <taxon>Ascomycota</taxon>
        <taxon>Pezizomycotina</taxon>
        <taxon>Dothideomycetes</taxon>
        <taxon>Pleosporomycetidae</taxon>
        <taxon>Pleosporales</taxon>
        <taxon>Pleosporales incertae sedis</taxon>
        <taxon>Massariosphaeria</taxon>
    </lineage>
</organism>
<reference evidence="5 6" key="1">
    <citation type="submission" date="2020-01" db="EMBL/GenBank/DDBJ databases">
        <authorList>
            <consortium name="DOE Joint Genome Institute"/>
            <person name="Haridas S."/>
            <person name="Albert R."/>
            <person name="Binder M."/>
            <person name="Bloem J."/>
            <person name="Labutti K."/>
            <person name="Salamov A."/>
            <person name="Andreopoulos B."/>
            <person name="Baker S.E."/>
            <person name="Barry K."/>
            <person name="Bills G."/>
            <person name="Bluhm B.H."/>
            <person name="Cannon C."/>
            <person name="Castanera R."/>
            <person name="Culley D.E."/>
            <person name="Daum C."/>
            <person name="Ezra D."/>
            <person name="Gonzalez J.B."/>
            <person name="Henrissat B."/>
            <person name="Kuo A."/>
            <person name="Liang C."/>
            <person name="Lipzen A."/>
            <person name="Lutzoni F."/>
            <person name="Magnuson J."/>
            <person name="Mondo S."/>
            <person name="Nolan M."/>
            <person name="Ohm R."/>
            <person name="Pangilinan J."/>
            <person name="Park H.-J.H."/>
            <person name="Ramirez L."/>
            <person name="Alfaro M."/>
            <person name="Sun H."/>
            <person name="Tritt A."/>
            <person name="Yoshinaga Y."/>
            <person name="Zwiers L.-H.L."/>
            <person name="Turgeon B.G."/>
            <person name="Goodwin S.B."/>
            <person name="Spatafora J.W."/>
            <person name="Crous P.W."/>
            <person name="Grigoriev I.V."/>
        </authorList>
    </citation>
    <scope>NUCLEOTIDE SEQUENCE [LARGE SCALE GENOMIC DNA]</scope>
    <source>
        <strain evidence="5 6">CBS 611.86</strain>
    </source>
</reference>
<dbReference type="SUPFAM" id="SSF53300">
    <property type="entry name" value="vWA-like"/>
    <property type="match status" value="1"/>
</dbReference>
<dbReference type="Proteomes" id="UP000481861">
    <property type="component" value="Unassembled WGS sequence"/>
</dbReference>
<evidence type="ECO:0000259" key="4">
    <source>
        <dbReference type="PROSITE" id="PS51468"/>
    </source>
</evidence>
<dbReference type="Pfam" id="PF13768">
    <property type="entry name" value="VWA_3"/>
    <property type="match status" value="1"/>
</dbReference>
<dbReference type="Pfam" id="PF08487">
    <property type="entry name" value="VIT"/>
    <property type="match status" value="1"/>
</dbReference>
<feature type="region of interest" description="Disordered" evidence="2">
    <location>
        <begin position="680"/>
        <end position="723"/>
    </location>
</feature>
<dbReference type="PANTHER" id="PTHR45737:SF6">
    <property type="entry name" value="VON WILLEBRAND FACTOR A DOMAIN-CONTAINING PROTEIN 5A"/>
    <property type="match status" value="1"/>
</dbReference>
<dbReference type="InterPro" id="IPR013694">
    <property type="entry name" value="VIT"/>
</dbReference>
<dbReference type="SMART" id="SM00609">
    <property type="entry name" value="VIT"/>
    <property type="match status" value="1"/>
</dbReference>
<feature type="region of interest" description="Disordered" evidence="2">
    <location>
        <begin position="500"/>
        <end position="529"/>
    </location>
</feature>
<dbReference type="AlphaFoldDB" id="A0A7C8I081"/>
<evidence type="ECO:0000259" key="3">
    <source>
        <dbReference type="PROSITE" id="PS50234"/>
    </source>
</evidence>
<feature type="compositionally biased region" description="Polar residues" evidence="2">
    <location>
        <begin position="714"/>
        <end position="723"/>
    </location>
</feature>
<evidence type="ECO:0000256" key="1">
    <source>
        <dbReference type="SAM" id="Coils"/>
    </source>
</evidence>
<dbReference type="PROSITE" id="PS51468">
    <property type="entry name" value="VIT"/>
    <property type="match status" value="1"/>
</dbReference>
<evidence type="ECO:0000313" key="6">
    <source>
        <dbReference type="Proteomes" id="UP000481861"/>
    </source>
</evidence>
<dbReference type="OrthoDB" id="1729737at2759"/>
<dbReference type="SMART" id="SM00327">
    <property type="entry name" value="VWA"/>
    <property type="match status" value="1"/>
</dbReference>
<protein>
    <submittedName>
        <fullName evidence="5">von Willebrand factor type A domain-containing protein</fullName>
    </submittedName>
</protein>
<dbReference type="InterPro" id="IPR036465">
    <property type="entry name" value="vWFA_dom_sf"/>
</dbReference>
<feature type="domain" description="VIT" evidence="4">
    <location>
        <begin position="15"/>
        <end position="147"/>
    </location>
</feature>
<feature type="coiled-coil region" evidence="1">
    <location>
        <begin position="89"/>
        <end position="116"/>
    </location>
</feature>
<feature type="domain" description="VWFA" evidence="3">
    <location>
        <begin position="293"/>
        <end position="461"/>
    </location>
</feature>